<evidence type="ECO:0000313" key="2">
    <source>
        <dbReference type="Proteomes" id="UP000037035"/>
    </source>
</evidence>
<protein>
    <submittedName>
        <fullName evidence="1">Uncharacterized protein</fullName>
    </submittedName>
</protein>
<name>A0A0L6UTS7_9BASI</name>
<organism evidence="1 2">
    <name type="scientific">Puccinia sorghi</name>
    <dbReference type="NCBI Taxonomy" id="27349"/>
    <lineage>
        <taxon>Eukaryota</taxon>
        <taxon>Fungi</taxon>
        <taxon>Dikarya</taxon>
        <taxon>Basidiomycota</taxon>
        <taxon>Pucciniomycotina</taxon>
        <taxon>Pucciniomycetes</taxon>
        <taxon>Pucciniales</taxon>
        <taxon>Pucciniaceae</taxon>
        <taxon>Puccinia</taxon>
    </lineage>
</organism>
<dbReference type="VEuPathDB" id="FungiDB:VP01_4011g1"/>
<keyword evidence="2" id="KW-1185">Reference proteome</keyword>
<comment type="caution">
    <text evidence="1">The sequence shown here is derived from an EMBL/GenBank/DDBJ whole genome shotgun (WGS) entry which is preliminary data.</text>
</comment>
<proteinExistence type="predicted"/>
<dbReference type="AlphaFoldDB" id="A0A0L6UTS7"/>
<accession>A0A0L6UTS7</accession>
<reference evidence="1 2" key="1">
    <citation type="submission" date="2015-08" db="EMBL/GenBank/DDBJ databases">
        <title>Next Generation Sequencing and Analysis of the Genome of Puccinia sorghi L Schw, the Causal Agent of Maize Common Rust.</title>
        <authorList>
            <person name="Rochi L."/>
            <person name="Burguener G."/>
            <person name="Darino M."/>
            <person name="Turjanski A."/>
            <person name="Kreff E."/>
            <person name="Dieguez M.J."/>
            <person name="Sacco F."/>
        </authorList>
    </citation>
    <scope>NUCLEOTIDE SEQUENCE [LARGE SCALE GENOMIC DNA]</scope>
    <source>
        <strain evidence="1 2">RO10H11247</strain>
    </source>
</reference>
<sequence length="345" mass="39297">MISCSHFTQISFGFKFLLDPYVVVLQLRYISKLHKEGLHQKASSGHCQQLGEIRMIWASKLWADNPCVKSHIVHEEFPSALLVCPSFMRDTLNTETLIYLCFKLTAYCVSQKSWTIVYLFLTLLMHLKLHILDLPTRVSLPSVFGDPQLVPKQTFGPGSKDKVSFSRDLLRQGPPAKPIYEGAIKLYQPQKESNQSKLFKKYTPGLFPLHLRASVHMNFLNNQLLGCWPEDQSSNLGNGLVVDMFHSFNSSFVEVSHLRFLYSLLPSVLSISHICDILPLSSLYIVWSSSQEGPVLIISLSKIVRFCPVAVFVIRSTQHTREGLIWTKRTRRCLEDEGKIILVLC</sequence>
<evidence type="ECO:0000313" key="1">
    <source>
        <dbReference type="EMBL" id="KNZ51275.1"/>
    </source>
</evidence>
<dbReference type="Proteomes" id="UP000037035">
    <property type="component" value="Unassembled WGS sequence"/>
</dbReference>
<gene>
    <name evidence="1" type="ORF">VP01_4011g1</name>
</gene>
<dbReference type="EMBL" id="LAVV01009071">
    <property type="protein sequence ID" value="KNZ51275.1"/>
    <property type="molecule type" value="Genomic_DNA"/>
</dbReference>